<accession>A0ABW5WYQ7</accession>
<dbReference type="SUPFAM" id="SSF82771">
    <property type="entry name" value="GIY-YIG endonuclease"/>
    <property type="match status" value="1"/>
</dbReference>
<dbReference type="InterPro" id="IPR000305">
    <property type="entry name" value="GIY-YIG_endonuc"/>
</dbReference>
<keyword evidence="1" id="KW-0812">Transmembrane</keyword>
<reference evidence="4" key="1">
    <citation type="journal article" date="2019" name="Int. J. Syst. Evol. Microbiol.">
        <title>The Global Catalogue of Microorganisms (GCM) 10K type strain sequencing project: providing services to taxonomists for standard genome sequencing and annotation.</title>
        <authorList>
            <consortium name="The Broad Institute Genomics Platform"/>
            <consortium name="The Broad Institute Genome Sequencing Center for Infectious Disease"/>
            <person name="Wu L."/>
            <person name="Ma J."/>
        </authorList>
    </citation>
    <scope>NUCLEOTIDE SEQUENCE [LARGE SCALE GENOMIC DNA]</scope>
    <source>
        <strain evidence="4">KCTC 52925</strain>
    </source>
</reference>
<gene>
    <name evidence="3" type="ORF">ACFSYS_01535</name>
</gene>
<keyword evidence="1" id="KW-1133">Transmembrane helix</keyword>
<dbReference type="RefSeq" id="WP_251739697.1">
    <property type="nucleotide sequence ID" value="NZ_JBHUOJ010000004.1"/>
</dbReference>
<evidence type="ECO:0000256" key="1">
    <source>
        <dbReference type="SAM" id="Phobius"/>
    </source>
</evidence>
<name>A0ABW5WYQ7_9FLAO</name>
<feature type="transmembrane region" description="Helical" evidence="1">
    <location>
        <begin position="45"/>
        <end position="63"/>
    </location>
</feature>
<dbReference type="InterPro" id="IPR035901">
    <property type="entry name" value="GIY-YIG_endonuc_sf"/>
</dbReference>
<dbReference type="Pfam" id="PF01541">
    <property type="entry name" value="GIY-YIG"/>
    <property type="match status" value="1"/>
</dbReference>
<keyword evidence="1" id="KW-0472">Membrane</keyword>
<comment type="caution">
    <text evidence="3">The sequence shown here is derived from an EMBL/GenBank/DDBJ whole genome shotgun (WGS) entry which is preliminary data.</text>
</comment>
<protein>
    <submittedName>
        <fullName evidence="3">GIY-YIG nuclease family protein</fullName>
    </submittedName>
</protein>
<dbReference type="Proteomes" id="UP001597438">
    <property type="component" value="Unassembled WGS sequence"/>
</dbReference>
<dbReference type="Gene3D" id="3.40.1440.10">
    <property type="entry name" value="GIY-YIG endonuclease"/>
    <property type="match status" value="1"/>
</dbReference>
<organism evidence="3 4">
    <name type="scientific">Christiangramia antarctica</name>
    <dbReference type="NCBI Taxonomy" id="2058158"/>
    <lineage>
        <taxon>Bacteria</taxon>
        <taxon>Pseudomonadati</taxon>
        <taxon>Bacteroidota</taxon>
        <taxon>Flavobacteriia</taxon>
        <taxon>Flavobacteriales</taxon>
        <taxon>Flavobacteriaceae</taxon>
        <taxon>Christiangramia</taxon>
    </lineage>
</organism>
<sequence length="68" mass="8104">MFYTYILFSETLSRFYIGSTSNFEVRMDFHKKAASRKFTGKAKDWIVFLLFYSSLPYQLPSIINFNLI</sequence>
<evidence type="ECO:0000313" key="3">
    <source>
        <dbReference type="EMBL" id="MFD2831951.1"/>
    </source>
</evidence>
<proteinExistence type="predicted"/>
<evidence type="ECO:0000313" key="4">
    <source>
        <dbReference type="Proteomes" id="UP001597438"/>
    </source>
</evidence>
<feature type="domain" description="GIY-YIG" evidence="2">
    <location>
        <begin position="1"/>
        <end position="48"/>
    </location>
</feature>
<evidence type="ECO:0000259" key="2">
    <source>
        <dbReference type="Pfam" id="PF01541"/>
    </source>
</evidence>
<keyword evidence="4" id="KW-1185">Reference proteome</keyword>
<dbReference type="EMBL" id="JBHUOJ010000004">
    <property type="protein sequence ID" value="MFD2831951.1"/>
    <property type="molecule type" value="Genomic_DNA"/>
</dbReference>